<sequence>MNKPTPKYPPERGLIKLPSQEEFGVSKNEFCWVFCLLKIQPNLRKNEGVFFSYRGQYILCHIM</sequence>
<gene>
    <name evidence="1" type="ORF">kustc0561</name>
</gene>
<dbReference type="AlphaFoldDB" id="Q1PVQ9"/>
<protein>
    <submittedName>
        <fullName evidence="1">Uncharacterized protein</fullName>
    </submittedName>
</protein>
<evidence type="ECO:0000313" key="1">
    <source>
        <dbReference type="EMBL" id="CAJ71306.1"/>
    </source>
</evidence>
<reference evidence="1" key="2">
    <citation type="submission" date="2006-01" db="EMBL/GenBank/DDBJ databases">
        <authorList>
            <person name="Genoscope"/>
        </authorList>
    </citation>
    <scope>NUCLEOTIDE SEQUENCE</scope>
</reference>
<organism evidence="1">
    <name type="scientific">Kuenenia stuttgartiensis</name>
    <dbReference type="NCBI Taxonomy" id="174633"/>
    <lineage>
        <taxon>Bacteria</taxon>
        <taxon>Pseudomonadati</taxon>
        <taxon>Planctomycetota</taxon>
        <taxon>Candidatus Brocadiia</taxon>
        <taxon>Candidatus Brocadiales</taxon>
        <taxon>Candidatus Brocadiaceae</taxon>
        <taxon>Candidatus Kuenenia</taxon>
    </lineage>
</organism>
<dbReference type="EMBL" id="CT573073">
    <property type="protein sequence ID" value="CAJ71306.1"/>
    <property type="molecule type" value="Genomic_DNA"/>
</dbReference>
<name>Q1PVQ9_KUEST</name>
<proteinExistence type="predicted"/>
<accession>Q1PVQ9</accession>
<reference evidence="1" key="1">
    <citation type="journal article" date="2006" name="Nature">
        <title>Deciphering the evolution and metabolism of an anammox bacterium from a community genome.</title>
        <authorList>
            <person name="Strous M."/>
            <person name="Pelletier E."/>
            <person name="Mangenot S."/>
            <person name="Rattei T."/>
            <person name="Lehner A."/>
            <person name="Taylor M.W."/>
            <person name="Horn M."/>
            <person name="Daims H."/>
            <person name="Bartol-Mavel D."/>
            <person name="Wincker P."/>
            <person name="Barbe V."/>
            <person name="Fonknechten N."/>
            <person name="Vallenet D."/>
            <person name="Segurens B."/>
            <person name="Schenowitz-Truong C."/>
            <person name="Medigue C."/>
            <person name="Collingro A."/>
            <person name="Snel B."/>
            <person name="Dutilh B.E."/>
            <person name="OpDenCamp H.J.M."/>
            <person name="vanDerDrift C."/>
            <person name="Cirpus I."/>
            <person name="vanDePas-Schoonen K.T."/>
            <person name="Harhangi H.R."/>
            <person name="vanNiftrik L."/>
            <person name="Schmid M."/>
            <person name="Keltjens J."/>
            <person name="vanDeVossenberg J."/>
            <person name="Kartal B."/>
            <person name="Meier H."/>
            <person name="Frishman D."/>
            <person name="Huynen M.A."/>
            <person name="Mewes H."/>
            <person name="Weissenbach J."/>
            <person name="Jetten M.S.M."/>
            <person name="Wagner M."/>
            <person name="LePaslier D."/>
        </authorList>
    </citation>
    <scope>NUCLEOTIDE SEQUENCE</scope>
</reference>